<reference evidence="1" key="1">
    <citation type="submission" date="2021-05" db="EMBL/GenBank/DDBJ databases">
        <authorList>
            <person name="Pietrasiak N."/>
            <person name="Ward R."/>
            <person name="Stajich J.E."/>
            <person name="Kurbessoian T."/>
        </authorList>
    </citation>
    <scope>NUCLEOTIDE SEQUENCE</scope>
    <source>
        <strain evidence="1">UHER 2000/2452</strain>
    </source>
</reference>
<dbReference type="AlphaFoldDB" id="A0A951QB53"/>
<evidence type="ECO:0000313" key="1">
    <source>
        <dbReference type="EMBL" id="MBW4658644.1"/>
    </source>
</evidence>
<dbReference type="Proteomes" id="UP000757435">
    <property type="component" value="Unassembled WGS sequence"/>
</dbReference>
<proteinExistence type="predicted"/>
<dbReference type="EMBL" id="JAHHHD010000006">
    <property type="protein sequence ID" value="MBW4658644.1"/>
    <property type="molecule type" value="Genomic_DNA"/>
</dbReference>
<name>A0A951QB53_9CYAN</name>
<protein>
    <submittedName>
        <fullName evidence="1">Uncharacterized protein</fullName>
    </submittedName>
</protein>
<gene>
    <name evidence="1" type="ORF">KME15_08220</name>
</gene>
<reference evidence="1" key="2">
    <citation type="journal article" date="2022" name="Microbiol. Resour. Announc.">
        <title>Metagenome Sequencing to Explore Phylogenomics of Terrestrial Cyanobacteria.</title>
        <authorList>
            <person name="Ward R.D."/>
            <person name="Stajich J.E."/>
            <person name="Johansen J.R."/>
            <person name="Huntemann M."/>
            <person name="Clum A."/>
            <person name="Foster B."/>
            <person name="Foster B."/>
            <person name="Roux S."/>
            <person name="Palaniappan K."/>
            <person name="Varghese N."/>
            <person name="Mukherjee S."/>
            <person name="Reddy T.B.K."/>
            <person name="Daum C."/>
            <person name="Copeland A."/>
            <person name="Chen I.A."/>
            <person name="Ivanova N.N."/>
            <person name="Kyrpides N.C."/>
            <person name="Shapiro N."/>
            <person name="Eloe-Fadrosh E.A."/>
            <person name="Pietrasiak N."/>
        </authorList>
    </citation>
    <scope>NUCLEOTIDE SEQUENCE</scope>
    <source>
        <strain evidence="1">UHER 2000/2452</strain>
    </source>
</reference>
<accession>A0A951QB53</accession>
<organism evidence="1 2">
    <name type="scientific">Drouetiella hepatica Uher 2000/2452</name>
    <dbReference type="NCBI Taxonomy" id="904376"/>
    <lineage>
        <taxon>Bacteria</taxon>
        <taxon>Bacillati</taxon>
        <taxon>Cyanobacteriota</taxon>
        <taxon>Cyanophyceae</taxon>
        <taxon>Oculatellales</taxon>
        <taxon>Oculatellaceae</taxon>
        <taxon>Drouetiella</taxon>
    </lineage>
</organism>
<comment type="caution">
    <text evidence="1">The sequence shown here is derived from an EMBL/GenBank/DDBJ whole genome shotgun (WGS) entry which is preliminary data.</text>
</comment>
<sequence>MSYATLQNTAEVSTDRPLPNDTAVLLWSVRKELSKKLLGSKHGQTPRSFFNADFSAYRSL</sequence>
<evidence type="ECO:0000313" key="2">
    <source>
        <dbReference type="Proteomes" id="UP000757435"/>
    </source>
</evidence>